<protein>
    <submittedName>
        <fullName evidence="1">Uncharacterized protein</fullName>
    </submittedName>
</protein>
<dbReference type="AlphaFoldDB" id="A0A0D9XQM3"/>
<reference evidence="2" key="2">
    <citation type="submission" date="2013-12" db="EMBL/GenBank/DDBJ databases">
        <authorList>
            <person name="Yu Y."/>
            <person name="Lee S."/>
            <person name="de Baynast K."/>
            <person name="Wissotski M."/>
            <person name="Liu L."/>
            <person name="Talag J."/>
            <person name="Goicoechea J."/>
            <person name="Angelova A."/>
            <person name="Jetty R."/>
            <person name="Kudrna D."/>
            <person name="Golser W."/>
            <person name="Rivera L."/>
            <person name="Zhang J."/>
            <person name="Wing R."/>
        </authorList>
    </citation>
    <scope>NUCLEOTIDE SEQUENCE</scope>
</reference>
<reference evidence="1" key="3">
    <citation type="submission" date="2015-04" db="UniProtKB">
        <authorList>
            <consortium name="EnsemblPlants"/>
        </authorList>
    </citation>
    <scope>IDENTIFICATION</scope>
</reference>
<name>A0A0D9XQM3_9ORYZ</name>
<accession>A0A0D9XQM3</accession>
<reference evidence="1 2" key="1">
    <citation type="submission" date="2012-08" db="EMBL/GenBank/DDBJ databases">
        <title>Oryza genome evolution.</title>
        <authorList>
            <person name="Wing R.A."/>
        </authorList>
    </citation>
    <scope>NUCLEOTIDE SEQUENCE</scope>
</reference>
<dbReference type="Proteomes" id="UP000032180">
    <property type="component" value="Chromosome 11"/>
</dbReference>
<sequence>MELYCRPSSSSMQPPDETCPGFSSAALRARSSYVVWQVKVMEPLRYTELIIAG</sequence>
<dbReference type="HOGENOM" id="CLU_3071569_0_0_1"/>
<evidence type="ECO:0000313" key="2">
    <source>
        <dbReference type="Proteomes" id="UP000032180"/>
    </source>
</evidence>
<dbReference type="EnsemblPlants" id="LPERR11G06870.1">
    <property type="protein sequence ID" value="LPERR11G06870.1"/>
    <property type="gene ID" value="LPERR11G06870"/>
</dbReference>
<evidence type="ECO:0000313" key="1">
    <source>
        <dbReference type="EnsemblPlants" id="LPERR11G06870.1"/>
    </source>
</evidence>
<keyword evidence="2" id="KW-1185">Reference proteome</keyword>
<proteinExistence type="predicted"/>
<dbReference type="Gramene" id="LPERR11G06870.1">
    <property type="protein sequence ID" value="LPERR11G06870.1"/>
    <property type="gene ID" value="LPERR11G06870"/>
</dbReference>
<organism evidence="1 2">
    <name type="scientific">Leersia perrieri</name>
    <dbReference type="NCBI Taxonomy" id="77586"/>
    <lineage>
        <taxon>Eukaryota</taxon>
        <taxon>Viridiplantae</taxon>
        <taxon>Streptophyta</taxon>
        <taxon>Embryophyta</taxon>
        <taxon>Tracheophyta</taxon>
        <taxon>Spermatophyta</taxon>
        <taxon>Magnoliopsida</taxon>
        <taxon>Liliopsida</taxon>
        <taxon>Poales</taxon>
        <taxon>Poaceae</taxon>
        <taxon>BOP clade</taxon>
        <taxon>Oryzoideae</taxon>
        <taxon>Oryzeae</taxon>
        <taxon>Oryzinae</taxon>
        <taxon>Leersia</taxon>
    </lineage>
</organism>